<evidence type="ECO:0000313" key="4">
    <source>
        <dbReference type="Proteomes" id="UP001239213"/>
    </source>
</evidence>
<dbReference type="InterPro" id="IPR036770">
    <property type="entry name" value="Ankyrin_rpt-contain_sf"/>
</dbReference>
<dbReference type="PROSITE" id="PS50088">
    <property type="entry name" value="ANK_REPEAT"/>
    <property type="match status" value="1"/>
</dbReference>
<evidence type="ECO:0000313" key="3">
    <source>
        <dbReference type="EMBL" id="KAK1453016.1"/>
    </source>
</evidence>
<feature type="coiled-coil region" evidence="2">
    <location>
        <begin position="78"/>
        <end position="105"/>
    </location>
</feature>
<organism evidence="3 4">
    <name type="scientific">Colletotrichum cuscutae</name>
    <dbReference type="NCBI Taxonomy" id="1209917"/>
    <lineage>
        <taxon>Eukaryota</taxon>
        <taxon>Fungi</taxon>
        <taxon>Dikarya</taxon>
        <taxon>Ascomycota</taxon>
        <taxon>Pezizomycotina</taxon>
        <taxon>Sordariomycetes</taxon>
        <taxon>Hypocreomycetidae</taxon>
        <taxon>Glomerellales</taxon>
        <taxon>Glomerellaceae</taxon>
        <taxon>Colletotrichum</taxon>
        <taxon>Colletotrichum acutatum species complex</taxon>
    </lineage>
</organism>
<dbReference type="Proteomes" id="UP001239213">
    <property type="component" value="Unassembled WGS sequence"/>
</dbReference>
<feature type="repeat" description="ANK" evidence="1">
    <location>
        <begin position="298"/>
        <end position="330"/>
    </location>
</feature>
<dbReference type="EMBL" id="MPDP01000293">
    <property type="protein sequence ID" value="KAK1453016.1"/>
    <property type="molecule type" value="Genomic_DNA"/>
</dbReference>
<keyword evidence="4" id="KW-1185">Reference proteome</keyword>
<reference evidence="3" key="1">
    <citation type="submission" date="2016-11" db="EMBL/GenBank/DDBJ databases">
        <title>The genome sequence of Colletotrichum cuscutae.</title>
        <authorList>
            <person name="Baroncelli R."/>
        </authorList>
    </citation>
    <scope>NUCLEOTIDE SEQUENCE</scope>
    <source>
        <strain evidence="3">IMI 304802</strain>
    </source>
</reference>
<sequence>MAEAFGVVVSAFTVVEIAGKLGSSTIKLKKLWNEVQDVPREVNQLVEQVDILNAILTEMDVELSKAGTPSIGTSDASLRCCQQVANELEILATDLQQQILTAKKSRRSITKLRVTLKKDLIQSCQHKLQFALQMALLSQNTRIFASIASRTESTMSDAETPKTTAFTVEAYSSRQVRLTDEPNFNSVASVRKAARTEPLHNAQSSFFGGFTSRTVPHSKYHDVQVYQARLQLPWWVSARLWDIQTYRAHAGWKFCLRAWTVRPYSSTPIFKYIERGYWIPALREIEEHRSSLFDRDEDGWTLLHYAVNGESVEIIRHLLGMGLHLDDIDGQTLGLAPFARLCKSNETLELFKIWVHVALDDCLEDYFTPDKTTLNLSAISSFIWKDHEAHQYMTRSLATTYYQLPLKVRYAHLDWCHVDPKILLHDIQHDGGIKPAEFSVILDASFDSSLERLVSCYATKEAFDEESSWRKLVQWIVQGVSSQRLSMQMSLDAAQEEPRYYTPLISMLYKTFWYHSEYKRKISLFLRKWLEDVQISGHDLEEYGRREIEYFKREARLQEERLITWSDETLRYERGMRLVSFAYGPEAEDWNLVWSLEAEEYAGEFWDLIENPPLRVPGAWVDED</sequence>
<proteinExistence type="predicted"/>
<accession>A0AAI9UAS7</accession>
<dbReference type="Gene3D" id="1.25.40.20">
    <property type="entry name" value="Ankyrin repeat-containing domain"/>
    <property type="match status" value="1"/>
</dbReference>
<dbReference type="SUPFAM" id="SSF48403">
    <property type="entry name" value="Ankyrin repeat"/>
    <property type="match status" value="1"/>
</dbReference>
<evidence type="ECO:0008006" key="5">
    <source>
        <dbReference type="Google" id="ProtNLM"/>
    </source>
</evidence>
<keyword evidence="2" id="KW-0175">Coiled coil</keyword>
<gene>
    <name evidence="3" type="ORF">CCUS01_02033</name>
</gene>
<protein>
    <recommendedName>
        <fullName evidence="5">Fungal N-terminal domain-containing protein</fullName>
    </recommendedName>
</protein>
<evidence type="ECO:0000256" key="1">
    <source>
        <dbReference type="PROSITE-ProRule" id="PRU00023"/>
    </source>
</evidence>
<dbReference type="InterPro" id="IPR002110">
    <property type="entry name" value="Ankyrin_rpt"/>
</dbReference>
<dbReference type="PROSITE" id="PS50297">
    <property type="entry name" value="ANK_REP_REGION"/>
    <property type="match status" value="1"/>
</dbReference>
<evidence type="ECO:0000256" key="2">
    <source>
        <dbReference type="SAM" id="Coils"/>
    </source>
</evidence>
<keyword evidence="1" id="KW-0040">ANK repeat</keyword>
<name>A0AAI9UAS7_9PEZI</name>
<comment type="caution">
    <text evidence="3">The sequence shown here is derived from an EMBL/GenBank/DDBJ whole genome shotgun (WGS) entry which is preliminary data.</text>
</comment>
<dbReference type="AlphaFoldDB" id="A0AAI9UAS7"/>